<evidence type="ECO:0000256" key="2">
    <source>
        <dbReference type="ARBA" id="ARBA00005099"/>
    </source>
</evidence>
<dbReference type="HAMAP" id="MF_00160">
    <property type="entry name" value="SerC_aminotrans_5"/>
    <property type="match status" value="1"/>
</dbReference>
<dbReference type="EMBL" id="CAMPGE010014087">
    <property type="protein sequence ID" value="CAI2372782.1"/>
    <property type="molecule type" value="Genomic_DNA"/>
</dbReference>
<dbReference type="AlphaFoldDB" id="A0AAD1XHK9"/>
<dbReference type="PANTHER" id="PTHR43247:SF1">
    <property type="entry name" value="PHOSPHOSERINE AMINOTRANSFERASE"/>
    <property type="match status" value="1"/>
</dbReference>
<name>A0AAD1XHK9_EUPCR</name>
<comment type="cofactor">
    <cofactor evidence="1">
        <name>pyridoxal 5'-phosphate</name>
        <dbReference type="ChEBI" id="CHEBI:597326"/>
    </cofactor>
</comment>
<dbReference type="GO" id="GO:0004648">
    <property type="term" value="F:O-phospho-L-serine:2-oxoglutarate aminotransferase activity"/>
    <property type="evidence" value="ECO:0007669"/>
    <property type="project" value="UniProtKB-EC"/>
</dbReference>
<keyword evidence="6" id="KW-0028">Amino-acid biosynthesis</keyword>
<evidence type="ECO:0000256" key="4">
    <source>
        <dbReference type="ARBA" id="ARBA00013030"/>
    </source>
</evidence>
<reference evidence="13" key="1">
    <citation type="submission" date="2023-07" db="EMBL/GenBank/DDBJ databases">
        <authorList>
            <consortium name="AG Swart"/>
            <person name="Singh M."/>
            <person name="Singh A."/>
            <person name="Seah K."/>
            <person name="Emmerich C."/>
        </authorList>
    </citation>
    <scope>NUCLEOTIDE SEQUENCE</scope>
    <source>
        <strain evidence="13">DP1</strain>
    </source>
</reference>
<dbReference type="InterPro" id="IPR022278">
    <property type="entry name" value="Pser_aminoTfrase"/>
</dbReference>
<dbReference type="EC" id="2.6.1.52" evidence="4"/>
<dbReference type="Proteomes" id="UP001295684">
    <property type="component" value="Unassembled WGS sequence"/>
</dbReference>
<keyword evidence="8" id="KW-0663">Pyridoxal phosphate</keyword>
<dbReference type="InterPro" id="IPR015421">
    <property type="entry name" value="PyrdxlP-dep_Trfase_major"/>
</dbReference>
<keyword evidence="7" id="KW-0808">Transferase</keyword>
<sequence>MEESKDTIYNFSAGPCCLPKEVLKKAQDELLNWHDTGVSVMEMSHRSKAFKDIVAKTEKDLRELMKIPDNYQILLLQGGASTQFSSIPFNLLDDNKKMNYLVTGSWGKNAFKDAKKHGEVTEVIKPLEAYTGCPDFSEWTVDPDAKYFHFCDNETIYGVEFNNFPYEELKDQLLVCDMSSNFCSRPIDWEKYGLVYAGAQKNVGPAGVCIVIVRDDLLGKQLDSTPDVLNYKKHADSPGHCYNTPCCWSIYMAGLNITYMLEKGLDKIEEEAKLKSSMLYDYIDSSDDYYTNPVDKIFRSRMNIPFRVKKDDELEAKFLSEAAKEGLIELKGHRTVGGIRASIYNAMPVEGVQKLLDFMKKFREENP</sequence>
<evidence type="ECO:0000256" key="11">
    <source>
        <dbReference type="ARBA" id="ARBA00049007"/>
    </source>
</evidence>
<gene>
    <name evidence="13" type="ORF">ECRASSUSDP1_LOCUS14115</name>
</gene>
<dbReference type="FunFam" id="3.40.640.10:FF:000010">
    <property type="entry name" value="Phosphoserine aminotransferase"/>
    <property type="match status" value="1"/>
</dbReference>
<keyword evidence="9" id="KW-0718">Serine biosynthesis</keyword>
<dbReference type="NCBIfam" id="NF003764">
    <property type="entry name" value="PRK05355.1"/>
    <property type="match status" value="1"/>
</dbReference>
<keyword evidence="5" id="KW-0032">Aminotransferase</keyword>
<evidence type="ECO:0000256" key="3">
    <source>
        <dbReference type="ARBA" id="ARBA00006904"/>
    </source>
</evidence>
<feature type="domain" description="Aminotransferase class V" evidence="12">
    <location>
        <begin position="8"/>
        <end position="355"/>
    </location>
</feature>
<evidence type="ECO:0000256" key="8">
    <source>
        <dbReference type="ARBA" id="ARBA00022898"/>
    </source>
</evidence>
<accession>A0AAD1XHK9</accession>
<evidence type="ECO:0000256" key="6">
    <source>
        <dbReference type="ARBA" id="ARBA00022605"/>
    </source>
</evidence>
<comment type="pathway">
    <text evidence="2">Amino-acid biosynthesis; L-serine biosynthesis; L-serine from 3-phospho-D-glycerate: step 2/3.</text>
</comment>
<dbReference type="Gene3D" id="3.40.640.10">
    <property type="entry name" value="Type I PLP-dependent aspartate aminotransferase-like (Major domain)"/>
    <property type="match status" value="1"/>
</dbReference>
<comment type="similarity">
    <text evidence="3">Belongs to the class-V pyridoxal-phosphate-dependent aminotransferase family. SerC subfamily.</text>
</comment>
<comment type="caution">
    <text evidence="13">The sequence shown here is derived from an EMBL/GenBank/DDBJ whole genome shotgun (WGS) entry which is preliminary data.</text>
</comment>
<dbReference type="FunFam" id="3.90.1150.10:FF:000006">
    <property type="entry name" value="Phosphoserine aminotransferase"/>
    <property type="match status" value="1"/>
</dbReference>
<organism evidence="13 14">
    <name type="scientific">Euplotes crassus</name>
    <dbReference type="NCBI Taxonomy" id="5936"/>
    <lineage>
        <taxon>Eukaryota</taxon>
        <taxon>Sar</taxon>
        <taxon>Alveolata</taxon>
        <taxon>Ciliophora</taxon>
        <taxon>Intramacronucleata</taxon>
        <taxon>Spirotrichea</taxon>
        <taxon>Hypotrichia</taxon>
        <taxon>Euplotida</taxon>
        <taxon>Euplotidae</taxon>
        <taxon>Moneuplotes</taxon>
    </lineage>
</organism>
<evidence type="ECO:0000256" key="5">
    <source>
        <dbReference type="ARBA" id="ARBA00022576"/>
    </source>
</evidence>
<dbReference type="Gene3D" id="3.90.1150.10">
    <property type="entry name" value="Aspartate Aminotransferase, domain 1"/>
    <property type="match status" value="1"/>
</dbReference>
<dbReference type="NCBIfam" id="TIGR01364">
    <property type="entry name" value="serC_1"/>
    <property type="match status" value="1"/>
</dbReference>
<comment type="catalytic activity">
    <reaction evidence="10">
        <text>4-(phosphooxy)-L-threonine + 2-oxoglutarate = (R)-3-hydroxy-2-oxo-4-phosphooxybutanoate + L-glutamate</text>
        <dbReference type="Rhea" id="RHEA:16573"/>
        <dbReference type="ChEBI" id="CHEBI:16810"/>
        <dbReference type="ChEBI" id="CHEBI:29985"/>
        <dbReference type="ChEBI" id="CHEBI:58452"/>
        <dbReference type="ChEBI" id="CHEBI:58538"/>
        <dbReference type="EC" id="2.6.1.52"/>
    </reaction>
</comment>
<evidence type="ECO:0000256" key="9">
    <source>
        <dbReference type="ARBA" id="ARBA00023299"/>
    </source>
</evidence>
<protein>
    <recommendedName>
        <fullName evidence="4">phosphoserine transaminase</fullName>
        <ecNumber evidence="4">2.6.1.52</ecNumber>
    </recommendedName>
</protein>
<dbReference type="InterPro" id="IPR015424">
    <property type="entry name" value="PyrdxlP-dep_Trfase"/>
</dbReference>
<evidence type="ECO:0000256" key="7">
    <source>
        <dbReference type="ARBA" id="ARBA00022679"/>
    </source>
</evidence>
<dbReference type="GO" id="GO:0005737">
    <property type="term" value="C:cytoplasm"/>
    <property type="evidence" value="ECO:0007669"/>
    <property type="project" value="TreeGrafter"/>
</dbReference>
<evidence type="ECO:0000313" key="13">
    <source>
        <dbReference type="EMBL" id="CAI2372782.1"/>
    </source>
</evidence>
<dbReference type="Pfam" id="PF00266">
    <property type="entry name" value="Aminotran_5"/>
    <property type="match status" value="1"/>
</dbReference>
<evidence type="ECO:0000259" key="12">
    <source>
        <dbReference type="Pfam" id="PF00266"/>
    </source>
</evidence>
<dbReference type="GO" id="GO:0030170">
    <property type="term" value="F:pyridoxal phosphate binding"/>
    <property type="evidence" value="ECO:0007669"/>
    <property type="project" value="TreeGrafter"/>
</dbReference>
<dbReference type="InterPro" id="IPR000192">
    <property type="entry name" value="Aminotrans_V_dom"/>
</dbReference>
<evidence type="ECO:0000256" key="1">
    <source>
        <dbReference type="ARBA" id="ARBA00001933"/>
    </source>
</evidence>
<evidence type="ECO:0000256" key="10">
    <source>
        <dbReference type="ARBA" id="ARBA00047630"/>
    </source>
</evidence>
<dbReference type="InterPro" id="IPR015422">
    <property type="entry name" value="PyrdxlP-dep_Trfase_small"/>
</dbReference>
<comment type="catalytic activity">
    <reaction evidence="11">
        <text>O-phospho-L-serine + 2-oxoglutarate = 3-phosphooxypyruvate + L-glutamate</text>
        <dbReference type="Rhea" id="RHEA:14329"/>
        <dbReference type="ChEBI" id="CHEBI:16810"/>
        <dbReference type="ChEBI" id="CHEBI:18110"/>
        <dbReference type="ChEBI" id="CHEBI:29985"/>
        <dbReference type="ChEBI" id="CHEBI:57524"/>
        <dbReference type="EC" id="2.6.1.52"/>
    </reaction>
</comment>
<dbReference type="PANTHER" id="PTHR43247">
    <property type="entry name" value="PHOSPHOSERINE AMINOTRANSFERASE"/>
    <property type="match status" value="1"/>
</dbReference>
<dbReference type="SUPFAM" id="SSF53383">
    <property type="entry name" value="PLP-dependent transferases"/>
    <property type="match status" value="1"/>
</dbReference>
<dbReference type="PIRSF" id="PIRSF000525">
    <property type="entry name" value="SerC"/>
    <property type="match status" value="1"/>
</dbReference>
<dbReference type="GO" id="GO:0006564">
    <property type="term" value="P:L-serine biosynthetic process"/>
    <property type="evidence" value="ECO:0007669"/>
    <property type="project" value="UniProtKB-KW"/>
</dbReference>
<proteinExistence type="inferred from homology"/>
<evidence type="ECO:0000313" key="14">
    <source>
        <dbReference type="Proteomes" id="UP001295684"/>
    </source>
</evidence>
<keyword evidence="14" id="KW-1185">Reference proteome</keyword>